<keyword evidence="4" id="KW-1185">Reference proteome</keyword>
<feature type="chain" id="PRO_5007154239" evidence="1">
    <location>
        <begin position="28"/>
        <end position="350"/>
    </location>
</feature>
<dbReference type="Pfam" id="PF00188">
    <property type="entry name" value="CAP"/>
    <property type="match status" value="1"/>
</dbReference>
<evidence type="ECO:0000259" key="2">
    <source>
        <dbReference type="SMART" id="SM00458"/>
    </source>
</evidence>
<gene>
    <name evidence="3" type="ORF">AQJ11_27060</name>
</gene>
<dbReference type="CDD" id="cd05379">
    <property type="entry name" value="CAP_bacterial"/>
    <property type="match status" value="1"/>
</dbReference>
<dbReference type="Gene3D" id="2.80.10.50">
    <property type="match status" value="3"/>
</dbReference>
<dbReference type="PANTHER" id="PTHR31157:SF1">
    <property type="entry name" value="SCP DOMAIN-CONTAINING PROTEIN"/>
    <property type="match status" value="1"/>
</dbReference>
<dbReference type="InterPro" id="IPR035992">
    <property type="entry name" value="Ricin_B-like_lectins"/>
</dbReference>
<dbReference type="CDD" id="cd00161">
    <property type="entry name" value="beta-trefoil_Ricin-like"/>
    <property type="match status" value="1"/>
</dbReference>
<feature type="signal peptide" evidence="1">
    <location>
        <begin position="1"/>
        <end position="27"/>
    </location>
</feature>
<dbReference type="Pfam" id="PF14200">
    <property type="entry name" value="RicinB_lectin_2"/>
    <property type="match status" value="1"/>
</dbReference>
<dbReference type="InterPro" id="IPR000772">
    <property type="entry name" value="Ricin_B_lectin"/>
</dbReference>
<evidence type="ECO:0000313" key="3">
    <source>
        <dbReference type="EMBL" id="KUN22228.1"/>
    </source>
</evidence>
<dbReference type="AlphaFoldDB" id="A0A117QDF9"/>
<dbReference type="InterPro" id="IPR035940">
    <property type="entry name" value="CAP_sf"/>
</dbReference>
<dbReference type="SMART" id="SM00458">
    <property type="entry name" value="RICIN"/>
    <property type="match status" value="1"/>
</dbReference>
<dbReference type="SUPFAM" id="SSF50370">
    <property type="entry name" value="Ricin B-like lectins"/>
    <property type="match status" value="1"/>
</dbReference>
<accession>A0A117QDF9</accession>
<dbReference type="PROSITE" id="PS50231">
    <property type="entry name" value="RICIN_B_LECTIN"/>
    <property type="match status" value="1"/>
</dbReference>
<dbReference type="InterPro" id="IPR014044">
    <property type="entry name" value="CAP_dom"/>
</dbReference>
<dbReference type="EMBL" id="LMWP01000029">
    <property type="protein sequence ID" value="KUN22228.1"/>
    <property type="molecule type" value="Genomic_DNA"/>
</dbReference>
<keyword evidence="1" id="KW-0732">Signal</keyword>
<dbReference type="PANTHER" id="PTHR31157">
    <property type="entry name" value="SCP DOMAIN-CONTAINING PROTEIN"/>
    <property type="match status" value="1"/>
</dbReference>
<dbReference type="Proteomes" id="UP000053398">
    <property type="component" value="Unassembled WGS sequence"/>
</dbReference>
<reference evidence="3 4" key="1">
    <citation type="submission" date="2015-10" db="EMBL/GenBank/DDBJ databases">
        <title>Draft genome sequence of Streptomyces corchorusii DSM 40340, type strain for the species Streptomyces corchorusii.</title>
        <authorList>
            <person name="Ruckert C."/>
            <person name="Winkler A."/>
            <person name="Kalinowski J."/>
            <person name="Kampfer P."/>
            <person name="Glaeser S."/>
        </authorList>
    </citation>
    <scope>NUCLEOTIDE SEQUENCE [LARGE SCALE GENOMIC DNA]</scope>
    <source>
        <strain evidence="3 4">DSM 40340</strain>
    </source>
</reference>
<organism evidence="3 4">
    <name type="scientific">Streptomyces corchorusii</name>
    <name type="common">Streptomyces chibaensis</name>
    <dbReference type="NCBI Taxonomy" id="1903"/>
    <lineage>
        <taxon>Bacteria</taxon>
        <taxon>Bacillati</taxon>
        <taxon>Actinomycetota</taxon>
        <taxon>Actinomycetes</taxon>
        <taxon>Kitasatosporales</taxon>
        <taxon>Streptomycetaceae</taxon>
        <taxon>Streptomyces</taxon>
    </lineage>
</organism>
<evidence type="ECO:0000256" key="1">
    <source>
        <dbReference type="SAM" id="SignalP"/>
    </source>
</evidence>
<dbReference type="RefSeq" id="WP_059264691.1">
    <property type="nucleotide sequence ID" value="NZ_KQ948360.1"/>
</dbReference>
<sequence>MGLKSRCALLAAFLLALGLLAPAPAGARSSGTHLYNQSSGLAADVTAAGTANGQAIVLWPSNSAAANQQFDFVDAGGGRGYKIVARHSGKCLDVSGWSGADGAQVFQWDCHGGANQLWKFVDIGDPKSCPPSGGCAENAVGYLIVSQHSGKCLDTGNGDFPSPPRQGAGLQQWACARNTGDPWWVNQAWRIEDEPVVLPPMPADARQLVDLVVRARRDEGGCGERSANVRIDPRLSEVARGHSADLAAHSAALIDAYPRSDPRRGHIGSDGTMPADRIRAAGFVPAQRAENWSYGTGQTYAQAMDNWLHHDEASNWGHRAAILDCSYAVLGVGRADGGNSRVYWTQNFAR</sequence>
<dbReference type="SUPFAM" id="SSF55797">
    <property type="entry name" value="PR-1-like"/>
    <property type="match status" value="1"/>
</dbReference>
<proteinExistence type="predicted"/>
<dbReference type="Gene3D" id="3.40.33.10">
    <property type="entry name" value="CAP"/>
    <property type="match status" value="1"/>
</dbReference>
<name>A0A117QDF9_STRCK</name>
<protein>
    <submittedName>
        <fullName evidence="3">Cellulase</fullName>
    </submittedName>
</protein>
<evidence type="ECO:0000313" key="4">
    <source>
        <dbReference type="Proteomes" id="UP000053398"/>
    </source>
</evidence>
<feature type="domain" description="Ricin B lectin" evidence="2">
    <location>
        <begin position="32"/>
        <end position="192"/>
    </location>
</feature>
<comment type="caution">
    <text evidence="3">The sequence shown here is derived from an EMBL/GenBank/DDBJ whole genome shotgun (WGS) entry which is preliminary data.</text>
</comment>